<dbReference type="RefSeq" id="XP_025357982.1">
    <property type="nucleotide sequence ID" value="XM_025497165.1"/>
</dbReference>
<dbReference type="PANTHER" id="PTHR23515">
    <property type="entry name" value="HIGH-AFFINITY NITRATE TRANSPORTER 2.3"/>
    <property type="match status" value="1"/>
</dbReference>
<feature type="transmembrane region" description="Helical" evidence="7">
    <location>
        <begin position="506"/>
        <end position="525"/>
    </location>
</feature>
<feature type="transmembrane region" description="Helical" evidence="7">
    <location>
        <begin position="195"/>
        <end position="217"/>
    </location>
</feature>
<proteinExistence type="inferred from homology"/>
<dbReference type="SUPFAM" id="SSF103473">
    <property type="entry name" value="MFS general substrate transporter"/>
    <property type="match status" value="1"/>
</dbReference>
<name>A0A316VJK3_9BASI</name>
<dbReference type="Gene3D" id="1.20.1250.20">
    <property type="entry name" value="MFS general substrate transporter like domains"/>
    <property type="match status" value="2"/>
</dbReference>
<comment type="subcellular location">
    <subcellularLocation>
        <location evidence="1">Membrane</location>
        <topology evidence="1">Multi-pass membrane protein</topology>
    </subcellularLocation>
</comment>
<evidence type="ECO:0000313" key="8">
    <source>
        <dbReference type="EMBL" id="PWN37680.1"/>
    </source>
</evidence>
<dbReference type="STRING" id="1280837.A0A316VJK3"/>
<feature type="transmembrane region" description="Helical" evidence="7">
    <location>
        <begin position="434"/>
        <end position="458"/>
    </location>
</feature>
<evidence type="ECO:0000256" key="6">
    <source>
        <dbReference type="SAM" id="MobiDB-lite"/>
    </source>
</evidence>
<dbReference type="AlphaFoldDB" id="A0A316VJK3"/>
<dbReference type="OrthoDB" id="434240at2759"/>
<dbReference type="InterPro" id="IPR011701">
    <property type="entry name" value="MFS"/>
</dbReference>
<dbReference type="InterPro" id="IPR036259">
    <property type="entry name" value="MFS_trans_sf"/>
</dbReference>
<keyword evidence="3 7" id="KW-0812">Transmembrane</keyword>
<reference evidence="8 9" key="1">
    <citation type="journal article" date="2018" name="Mol. Biol. Evol.">
        <title>Broad Genomic Sampling Reveals a Smut Pathogenic Ancestry of the Fungal Clade Ustilaginomycotina.</title>
        <authorList>
            <person name="Kijpornyongpan T."/>
            <person name="Mondo S.J."/>
            <person name="Barry K."/>
            <person name="Sandor L."/>
            <person name="Lee J."/>
            <person name="Lipzen A."/>
            <person name="Pangilinan J."/>
            <person name="LaButti K."/>
            <person name="Hainaut M."/>
            <person name="Henrissat B."/>
            <person name="Grigoriev I.V."/>
            <person name="Spatafora J.W."/>
            <person name="Aime M.C."/>
        </authorList>
    </citation>
    <scope>NUCLEOTIDE SEQUENCE [LARGE SCALE GENOMIC DNA]</scope>
    <source>
        <strain evidence="8 9">MCA 3882</strain>
    </source>
</reference>
<evidence type="ECO:0000256" key="5">
    <source>
        <dbReference type="ARBA" id="ARBA00023136"/>
    </source>
</evidence>
<feature type="transmembrane region" description="Helical" evidence="7">
    <location>
        <begin position="407"/>
        <end position="428"/>
    </location>
</feature>
<accession>A0A316VJK3</accession>
<feature type="region of interest" description="Disordered" evidence="6">
    <location>
        <begin position="1"/>
        <end position="41"/>
    </location>
</feature>
<gene>
    <name evidence="8" type="ORF">FA14DRAFT_142150</name>
</gene>
<keyword evidence="5 7" id="KW-0472">Membrane</keyword>
<evidence type="ECO:0000256" key="1">
    <source>
        <dbReference type="ARBA" id="ARBA00004141"/>
    </source>
</evidence>
<keyword evidence="9" id="KW-1185">Reference proteome</keyword>
<protein>
    <submittedName>
        <fullName evidence="8">MFS general substrate transporter</fullName>
    </submittedName>
</protein>
<evidence type="ECO:0000256" key="2">
    <source>
        <dbReference type="ARBA" id="ARBA00008432"/>
    </source>
</evidence>
<feature type="transmembrane region" description="Helical" evidence="7">
    <location>
        <begin position="260"/>
        <end position="284"/>
    </location>
</feature>
<evidence type="ECO:0000256" key="4">
    <source>
        <dbReference type="ARBA" id="ARBA00022989"/>
    </source>
</evidence>
<feature type="transmembrane region" description="Helical" evidence="7">
    <location>
        <begin position="168"/>
        <end position="189"/>
    </location>
</feature>
<keyword evidence="4 7" id="KW-1133">Transmembrane helix</keyword>
<dbReference type="InParanoid" id="A0A316VJK3"/>
<dbReference type="GO" id="GO:0016020">
    <property type="term" value="C:membrane"/>
    <property type="evidence" value="ECO:0007669"/>
    <property type="project" value="UniProtKB-SubCell"/>
</dbReference>
<feature type="transmembrane region" description="Helical" evidence="7">
    <location>
        <begin position="100"/>
        <end position="119"/>
    </location>
</feature>
<dbReference type="GO" id="GO:0015112">
    <property type="term" value="F:nitrate transmembrane transporter activity"/>
    <property type="evidence" value="ECO:0007669"/>
    <property type="project" value="InterPro"/>
</dbReference>
<dbReference type="EMBL" id="KZ819602">
    <property type="protein sequence ID" value="PWN37680.1"/>
    <property type="molecule type" value="Genomic_DNA"/>
</dbReference>
<dbReference type="GeneID" id="37018946"/>
<dbReference type="Pfam" id="PF07690">
    <property type="entry name" value="MFS_1"/>
    <property type="match status" value="1"/>
</dbReference>
<feature type="transmembrane region" description="Helical" evidence="7">
    <location>
        <begin position="229"/>
        <end position="248"/>
    </location>
</feature>
<dbReference type="Proteomes" id="UP000245771">
    <property type="component" value="Unassembled WGS sequence"/>
</dbReference>
<dbReference type="InterPro" id="IPR044772">
    <property type="entry name" value="NO3_transporter"/>
</dbReference>
<feature type="compositionally biased region" description="Basic and acidic residues" evidence="6">
    <location>
        <begin position="12"/>
        <end position="27"/>
    </location>
</feature>
<evidence type="ECO:0000256" key="7">
    <source>
        <dbReference type="SAM" id="Phobius"/>
    </source>
</evidence>
<evidence type="ECO:0000256" key="3">
    <source>
        <dbReference type="ARBA" id="ARBA00022692"/>
    </source>
</evidence>
<evidence type="ECO:0000313" key="9">
    <source>
        <dbReference type="Proteomes" id="UP000245771"/>
    </source>
</evidence>
<organism evidence="8 9">
    <name type="scientific">Meira miltonrushii</name>
    <dbReference type="NCBI Taxonomy" id="1280837"/>
    <lineage>
        <taxon>Eukaryota</taxon>
        <taxon>Fungi</taxon>
        <taxon>Dikarya</taxon>
        <taxon>Basidiomycota</taxon>
        <taxon>Ustilaginomycotina</taxon>
        <taxon>Exobasidiomycetes</taxon>
        <taxon>Exobasidiales</taxon>
        <taxon>Brachybasidiaceae</taxon>
        <taxon>Meira</taxon>
    </lineage>
</organism>
<feature type="transmembrane region" description="Helical" evidence="7">
    <location>
        <begin position="470"/>
        <end position="494"/>
    </location>
</feature>
<sequence>MTDAALPQYQSGEERSQGSSSHNDEKVSPSTTDEIQVAPPGLTTGGIVTEEQYVSEAQLQARSGSLPFRWQSLWEPAVINSVNGKSFTFPIFRIWDPYSIAFWLATLGFFSAFFSWFAFSPLMPEAVKSDLKLTQAQITHSNLASLGGTAIVRIFAGAAVDRFGPRKVMAFLLCLGAIPSALVPLVSNIGHLEAVRFFISILGGTFVPTQAWTTTFFDKTIVGTANAFSGGWGNMGGGVTVFVMINIFEGLRKAGLTPHLAWRICFLVLPVPLLFVVAALMMLVGKDHPAGKWSQRHLLPGTAIAVAHAVSEPLTLKSAAAILSDLRVWMCALSYMMTFGLETALDAALPGLILTLFQSPSFGPVDAAYVASTWGLCNLYARPFGGILCDILYRRFRHRGLGVRAKVIFLLATGISQGLLLVGLGIYVDHGKASLGGVIGFIVAIATVGFAANGAAYAVYGHLRPKNVGVVAGIIGSCGNVGGLWFTLIFLYQPGSKALRTLGRKFWISGIVNAALLVPFVFLPLGDAN</sequence>
<comment type="similarity">
    <text evidence="2">Belongs to the major facilitator superfamily. Nitrate/nitrite porter (TC 2.A.1.8) family.</text>
</comment>